<evidence type="ECO:0000256" key="4">
    <source>
        <dbReference type="ARBA" id="ARBA00022723"/>
    </source>
</evidence>
<dbReference type="Gene3D" id="3.40.390.30">
    <property type="entry name" value="Metalloproteases ('zincins'), catalytic domain"/>
    <property type="match status" value="1"/>
</dbReference>
<dbReference type="EMBL" id="SPLM01000111">
    <property type="protein sequence ID" value="TMW58736.1"/>
    <property type="molecule type" value="Genomic_DNA"/>
</dbReference>
<dbReference type="GO" id="GO:0006364">
    <property type="term" value="P:rRNA processing"/>
    <property type="evidence" value="ECO:0007669"/>
    <property type="project" value="InterPro"/>
</dbReference>
<dbReference type="PROSITE" id="PS01306">
    <property type="entry name" value="UPF0054"/>
    <property type="match status" value="1"/>
</dbReference>
<keyword evidence="5" id="KW-0255">Endonuclease</keyword>
<dbReference type="GO" id="GO:0046872">
    <property type="term" value="F:metal ion binding"/>
    <property type="evidence" value="ECO:0007669"/>
    <property type="project" value="UniProtKB-KW"/>
</dbReference>
<protein>
    <submittedName>
        <fullName evidence="8">Uncharacterized protein</fullName>
    </submittedName>
</protein>
<reference evidence="8" key="1">
    <citation type="submission" date="2019-03" db="EMBL/GenBank/DDBJ databases">
        <title>Long read genome sequence of the mycoparasitic Pythium oligandrum ATCC 38472 isolated from sugarbeet rhizosphere.</title>
        <authorList>
            <person name="Gaulin E."/>
        </authorList>
    </citation>
    <scope>NUCLEOTIDE SEQUENCE</scope>
    <source>
        <strain evidence="8">ATCC 38472_TT</strain>
    </source>
</reference>
<gene>
    <name evidence="8" type="ORF">Poli38472_010295</name>
</gene>
<keyword evidence="3" id="KW-0540">Nuclease</keyword>
<comment type="caution">
    <text evidence="8">The sequence shown here is derived from an EMBL/GenBank/DDBJ whole genome shotgun (WGS) entry which is preliminary data.</text>
</comment>
<organism evidence="8 9">
    <name type="scientific">Pythium oligandrum</name>
    <name type="common">Mycoparasitic fungus</name>
    <dbReference type="NCBI Taxonomy" id="41045"/>
    <lineage>
        <taxon>Eukaryota</taxon>
        <taxon>Sar</taxon>
        <taxon>Stramenopiles</taxon>
        <taxon>Oomycota</taxon>
        <taxon>Peronosporomycetes</taxon>
        <taxon>Pythiales</taxon>
        <taxon>Pythiaceae</taxon>
        <taxon>Pythium</taxon>
    </lineage>
</organism>
<dbReference type="InterPro" id="IPR020549">
    <property type="entry name" value="YbeY_CS"/>
</dbReference>
<dbReference type="HAMAP" id="MF_00009">
    <property type="entry name" value="Endoribonucl_YbeY"/>
    <property type="match status" value="1"/>
</dbReference>
<keyword evidence="7" id="KW-0862">Zinc</keyword>
<dbReference type="PANTHER" id="PTHR46986">
    <property type="entry name" value="ENDORIBONUCLEASE YBEY, CHLOROPLASTIC"/>
    <property type="match status" value="1"/>
</dbReference>
<dbReference type="GO" id="GO:0004519">
    <property type="term" value="F:endonuclease activity"/>
    <property type="evidence" value="ECO:0007669"/>
    <property type="project" value="UniProtKB-KW"/>
</dbReference>
<sequence length="187" mass="21581">MVQVAKALAPQLARFPVCVPALDAQVKAMVRAINCPGGPWDIGVMLTTNEHVHRLNRKYRRKDKPTDILSFPFHKVCRHFDGVWMQTRCAHGLINTAQVSRPGRFPVVRSREERYLGDIYISLPYVYDQYLDPEETEVTSLEQRMPILFAHGICHLLGYDHETDADYERMAKAEAFILGRYESYLDK</sequence>
<accession>A0A8K1C987</accession>
<dbReference type="SUPFAM" id="SSF55486">
    <property type="entry name" value="Metalloproteases ('zincins'), catalytic domain"/>
    <property type="match status" value="1"/>
</dbReference>
<dbReference type="AlphaFoldDB" id="A0A8K1C987"/>
<dbReference type="PANTHER" id="PTHR46986:SF1">
    <property type="entry name" value="ENDORIBONUCLEASE YBEY, CHLOROPLASTIC"/>
    <property type="match status" value="1"/>
</dbReference>
<evidence type="ECO:0000256" key="3">
    <source>
        <dbReference type="ARBA" id="ARBA00022722"/>
    </source>
</evidence>
<evidence type="ECO:0000256" key="1">
    <source>
        <dbReference type="ARBA" id="ARBA00001947"/>
    </source>
</evidence>
<comment type="cofactor">
    <cofactor evidence="1">
        <name>Zn(2+)</name>
        <dbReference type="ChEBI" id="CHEBI:29105"/>
    </cofactor>
</comment>
<keyword evidence="6" id="KW-0378">Hydrolase</keyword>
<evidence type="ECO:0000256" key="2">
    <source>
        <dbReference type="ARBA" id="ARBA00010875"/>
    </source>
</evidence>
<proteinExistence type="inferred from homology"/>
<keyword evidence="9" id="KW-1185">Reference proteome</keyword>
<dbReference type="NCBIfam" id="TIGR00043">
    <property type="entry name" value="rRNA maturation RNase YbeY"/>
    <property type="match status" value="1"/>
</dbReference>
<evidence type="ECO:0000313" key="8">
    <source>
        <dbReference type="EMBL" id="TMW58736.1"/>
    </source>
</evidence>
<dbReference type="Pfam" id="PF02130">
    <property type="entry name" value="YbeY"/>
    <property type="match status" value="1"/>
</dbReference>
<dbReference type="InterPro" id="IPR002036">
    <property type="entry name" value="YbeY"/>
</dbReference>
<keyword evidence="4" id="KW-0479">Metal-binding</keyword>
<dbReference type="Proteomes" id="UP000794436">
    <property type="component" value="Unassembled WGS sequence"/>
</dbReference>
<evidence type="ECO:0000256" key="6">
    <source>
        <dbReference type="ARBA" id="ARBA00022801"/>
    </source>
</evidence>
<evidence type="ECO:0000256" key="5">
    <source>
        <dbReference type="ARBA" id="ARBA00022759"/>
    </source>
</evidence>
<dbReference type="InterPro" id="IPR023091">
    <property type="entry name" value="MetalPrtase_cat_dom_sf_prd"/>
</dbReference>
<evidence type="ECO:0000256" key="7">
    <source>
        <dbReference type="ARBA" id="ARBA00022833"/>
    </source>
</evidence>
<evidence type="ECO:0000313" key="9">
    <source>
        <dbReference type="Proteomes" id="UP000794436"/>
    </source>
</evidence>
<dbReference type="GO" id="GO:0004222">
    <property type="term" value="F:metalloendopeptidase activity"/>
    <property type="evidence" value="ECO:0007669"/>
    <property type="project" value="InterPro"/>
</dbReference>
<comment type="similarity">
    <text evidence="2">Belongs to the endoribonuclease YbeY family.</text>
</comment>
<name>A0A8K1C987_PYTOL</name>
<dbReference type="OrthoDB" id="27226at2759"/>